<organism evidence="1 2">
    <name type="scientific">Halobacillus halophilus (strain ATCC 35676 / DSM 2266 / JCM 20832 / KCTC 3685 / LMG 17431 / NBRC 102448 / NCIMB 2269)</name>
    <name type="common">Sporosarcina halophila</name>
    <dbReference type="NCBI Taxonomy" id="866895"/>
    <lineage>
        <taxon>Bacteria</taxon>
        <taxon>Bacillati</taxon>
        <taxon>Bacillota</taxon>
        <taxon>Bacilli</taxon>
        <taxon>Bacillales</taxon>
        <taxon>Bacillaceae</taxon>
        <taxon>Halobacillus</taxon>
    </lineage>
</organism>
<evidence type="ECO:0000313" key="1">
    <source>
        <dbReference type="EMBL" id="CCG46615.1"/>
    </source>
</evidence>
<accession>I0JR45</accession>
<dbReference type="KEGG" id="hhd:HBHAL_4274"/>
<sequence length="48" mass="5836">MKIIQQEPHYGTHLLVTLVSFLTLKKIKRIEALKQQVEEEVQKYWRQI</sequence>
<dbReference type="EMBL" id="HE717023">
    <property type="protein sequence ID" value="CCG46615.1"/>
    <property type="molecule type" value="Genomic_DNA"/>
</dbReference>
<dbReference type="HOGENOM" id="CLU_3153482_0_0_9"/>
<dbReference type="PATRIC" id="fig|866895.3.peg.3309"/>
<dbReference type="STRING" id="866895.HBHAL_4274"/>
<dbReference type="Proteomes" id="UP000007397">
    <property type="component" value="Chromosome"/>
</dbReference>
<name>I0JR45_HALH3</name>
<protein>
    <submittedName>
        <fullName evidence="1">Uncharacterized protein</fullName>
    </submittedName>
</protein>
<keyword evidence="2" id="KW-1185">Reference proteome</keyword>
<dbReference type="AlphaFoldDB" id="I0JR45"/>
<evidence type="ECO:0000313" key="2">
    <source>
        <dbReference type="Proteomes" id="UP000007397"/>
    </source>
</evidence>
<reference evidence="1 2" key="1">
    <citation type="journal article" date="2013" name="Environ. Microbiol.">
        <title>Chloride and organic osmolytes: a hybrid strategy to cope with elevated salinities by the moderately halophilic, chloride-dependent bacterium Halobacillus halophilus.</title>
        <authorList>
            <person name="Saum S.H."/>
            <person name="Pfeiffer F."/>
            <person name="Palm P."/>
            <person name="Rampp M."/>
            <person name="Schuster S.C."/>
            <person name="Muller V."/>
            <person name="Oesterhelt D."/>
        </authorList>
    </citation>
    <scope>NUCLEOTIDE SEQUENCE [LARGE SCALE GENOMIC DNA]</scope>
    <source>
        <strain evidence="2">ATCC 35676 / DSM 2266 / JCM 20832 / KCTC 3685 / LMG 17431 / NBRC 102448 / NCIMB 2269</strain>
    </source>
</reference>
<gene>
    <name evidence="1" type="ordered locus">HBHAL_4274</name>
</gene>
<dbReference type="RefSeq" id="WP_014644503.1">
    <property type="nucleotide sequence ID" value="NC_017668.1"/>
</dbReference>
<proteinExistence type="predicted"/>